<evidence type="ECO:0000313" key="5">
    <source>
        <dbReference type="Proteomes" id="UP000001366"/>
    </source>
</evidence>
<dbReference type="Pfam" id="PF00561">
    <property type="entry name" value="Abhydrolase_1"/>
    <property type="match status" value="1"/>
</dbReference>
<proteinExistence type="inferred from homology"/>
<dbReference type="InterPro" id="IPR000073">
    <property type="entry name" value="AB_hydrolase_1"/>
</dbReference>
<gene>
    <name evidence="4" type="ordered locus">PERMA_0870</name>
</gene>
<dbReference type="OrthoDB" id="9780269at2"/>
<dbReference type="HOGENOM" id="CLU_1141640_0_0_0"/>
<dbReference type="PANTHER" id="PTHR22946:SF9">
    <property type="entry name" value="POLYKETIDE TRANSFERASE AF380"/>
    <property type="match status" value="1"/>
</dbReference>
<evidence type="ECO:0000313" key="4">
    <source>
        <dbReference type="EMBL" id="ACO03474.1"/>
    </source>
</evidence>
<dbReference type="InterPro" id="IPR050261">
    <property type="entry name" value="FrsA_esterase"/>
</dbReference>
<dbReference type="EMBL" id="CP001230">
    <property type="protein sequence ID" value="ACO03474.1"/>
    <property type="molecule type" value="Genomic_DNA"/>
</dbReference>
<sequence>MFYFFIIYLILLTGISMGKDVQIFSDDGFVLKGQLYKPEGKKKPPVAVLVHQFGSSLKMWEDFYPSLIESGYAVLLIDLRGHGKSILKNGKETKIFFKENFRSPADIINFFKKSNQNVNFSLIPDDISLWIDHLIESENIDPERVILVGSSLGGISIFPVVLQQDIKCLVSISPGSPVSVGKERIDLSLSYYENPVMIVSSLNDPLGSSKVSLYLMERLNNGTLILISGKYHGKPLIPKVKGYILQFLKKCDGEL</sequence>
<dbReference type="SUPFAM" id="SSF53474">
    <property type="entry name" value="alpha/beta-Hydrolases"/>
    <property type="match status" value="1"/>
</dbReference>
<dbReference type="PANTHER" id="PTHR22946">
    <property type="entry name" value="DIENELACTONE HYDROLASE DOMAIN-CONTAINING PROTEIN-RELATED"/>
    <property type="match status" value="1"/>
</dbReference>
<feature type="domain" description="AB hydrolase-1" evidence="3">
    <location>
        <begin position="48"/>
        <end position="179"/>
    </location>
</feature>
<keyword evidence="5" id="KW-1185">Reference proteome</keyword>
<reference evidence="4 5" key="1">
    <citation type="journal article" date="2009" name="J. Bacteriol.">
        <title>Complete and draft genome sequences of six members of the Aquificales.</title>
        <authorList>
            <person name="Reysenbach A.L."/>
            <person name="Hamamura N."/>
            <person name="Podar M."/>
            <person name="Griffiths E."/>
            <person name="Ferreira S."/>
            <person name="Hochstein R."/>
            <person name="Heidelberg J."/>
            <person name="Johnson J."/>
            <person name="Mead D."/>
            <person name="Pohorille A."/>
            <person name="Sarmiento M."/>
            <person name="Schweighofer K."/>
            <person name="Seshadri R."/>
            <person name="Voytek M.A."/>
        </authorList>
    </citation>
    <scope>NUCLEOTIDE SEQUENCE [LARGE SCALE GENOMIC DNA]</scope>
    <source>
        <strain evidence="5">DSM 14350 / EX-H1</strain>
    </source>
</reference>
<comment type="similarity">
    <text evidence="2">Belongs to the AB hydrolase superfamily. FUS2 hydrolase family.</text>
</comment>
<accession>C0QPR1</accession>
<name>C0QPR1_PERMH</name>
<dbReference type="InterPro" id="IPR029058">
    <property type="entry name" value="AB_hydrolase_fold"/>
</dbReference>
<evidence type="ECO:0000256" key="2">
    <source>
        <dbReference type="ARBA" id="ARBA00038115"/>
    </source>
</evidence>
<dbReference type="GO" id="GO:0052689">
    <property type="term" value="F:carboxylic ester hydrolase activity"/>
    <property type="evidence" value="ECO:0007669"/>
    <property type="project" value="UniProtKB-ARBA"/>
</dbReference>
<dbReference type="Gene3D" id="3.40.50.1820">
    <property type="entry name" value="alpha/beta hydrolase"/>
    <property type="match status" value="1"/>
</dbReference>
<dbReference type="eggNOG" id="COG1073">
    <property type="taxonomic scope" value="Bacteria"/>
</dbReference>
<protein>
    <submittedName>
        <fullName evidence="4">Putative hydrolase, alpha/beta fold family</fullName>
    </submittedName>
</protein>
<dbReference type="PaxDb" id="123214-PERMA_0870"/>
<dbReference type="Proteomes" id="UP000001366">
    <property type="component" value="Chromosome"/>
</dbReference>
<dbReference type="AlphaFoldDB" id="C0QPR1"/>
<dbReference type="KEGG" id="pmx:PERMA_0870"/>
<dbReference type="RefSeq" id="WP_012675713.1">
    <property type="nucleotide sequence ID" value="NC_012440.1"/>
</dbReference>
<evidence type="ECO:0000256" key="1">
    <source>
        <dbReference type="ARBA" id="ARBA00022801"/>
    </source>
</evidence>
<dbReference type="STRING" id="123214.PERMA_0870"/>
<keyword evidence="1 4" id="KW-0378">Hydrolase</keyword>
<organism evidence="4 5">
    <name type="scientific">Persephonella marina (strain DSM 14350 / EX-H1)</name>
    <dbReference type="NCBI Taxonomy" id="123214"/>
    <lineage>
        <taxon>Bacteria</taxon>
        <taxon>Pseudomonadati</taxon>
        <taxon>Aquificota</taxon>
        <taxon>Aquificia</taxon>
        <taxon>Aquificales</taxon>
        <taxon>Hydrogenothermaceae</taxon>
        <taxon>Persephonella</taxon>
    </lineage>
</organism>
<evidence type="ECO:0000259" key="3">
    <source>
        <dbReference type="Pfam" id="PF00561"/>
    </source>
</evidence>